<evidence type="ECO:0000313" key="2">
    <source>
        <dbReference type="EMBL" id="ODQ47937.1"/>
    </source>
</evidence>
<proteinExistence type="predicted"/>
<evidence type="ECO:0000259" key="1">
    <source>
        <dbReference type="Pfam" id="PF14630"/>
    </source>
</evidence>
<gene>
    <name evidence="2" type="ORF">PICMEDRAFT_121564</name>
</gene>
<dbReference type="EMBL" id="KV454002">
    <property type="protein sequence ID" value="ODQ47937.1"/>
    <property type="molecule type" value="Genomic_DNA"/>
</dbReference>
<dbReference type="OrthoDB" id="365981at2759"/>
<keyword evidence="3" id="KW-1185">Reference proteome</keyword>
<dbReference type="InterPro" id="IPR047088">
    <property type="entry name" value="ORC5_C"/>
</dbReference>
<dbReference type="GO" id="GO:0003688">
    <property type="term" value="F:DNA replication origin binding"/>
    <property type="evidence" value="ECO:0007669"/>
    <property type="project" value="TreeGrafter"/>
</dbReference>
<name>A0A1E3NPC8_9ASCO</name>
<dbReference type="InterPro" id="IPR020796">
    <property type="entry name" value="ORC5"/>
</dbReference>
<protein>
    <recommendedName>
        <fullName evidence="1">Origin recognition complex subunit 5 C-terminal domain-containing protein</fullName>
    </recommendedName>
</protein>
<organism evidence="2 3">
    <name type="scientific">Pichia membranifaciens NRRL Y-2026</name>
    <dbReference type="NCBI Taxonomy" id="763406"/>
    <lineage>
        <taxon>Eukaryota</taxon>
        <taxon>Fungi</taxon>
        <taxon>Dikarya</taxon>
        <taxon>Ascomycota</taxon>
        <taxon>Saccharomycotina</taxon>
        <taxon>Pichiomycetes</taxon>
        <taxon>Pichiales</taxon>
        <taxon>Pichiaceae</taxon>
        <taxon>Pichia</taxon>
    </lineage>
</organism>
<feature type="domain" description="Origin recognition complex subunit 5 C-terminal" evidence="1">
    <location>
        <begin position="362"/>
        <end position="505"/>
    </location>
</feature>
<dbReference type="PANTHER" id="PTHR12705">
    <property type="entry name" value="ORIGIN RECOGNITION COMPLEX SUBUNIT 5"/>
    <property type="match status" value="1"/>
</dbReference>
<dbReference type="GO" id="GO:0006270">
    <property type="term" value="P:DNA replication initiation"/>
    <property type="evidence" value="ECO:0007669"/>
    <property type="project" value="TreeGrafter"/>
</dbReference>
<dbReference type="InterPro" id="IPR027417">
    <property type="entry name" value="P-loop_NTPase"/>
</dbReference>
<dbReference type="RefSeq" id="XP_019019050.1">
    <property type="nucleotide sequence ID" value="XM_019159890.1"/>
</dbReference>
<sequence length="507" mass="58576">MISKEFADVLKKECKYNDREIDLLSYFVQPEIELMMPSILIEGPPSSGKTYTLNKYLSILQDKYEVPSIVIQCDYCFTQREILRKIHKSLMVHYELAFTSIEKNIMGCDGLGTFPSSLKQMVRFHRAYNRDNKRKPVIVVLDRVDRLPQYENPGELVRCLSKLHEQSDGDLSDFCFISVVTRCDTLDIGTSSLPTVKFQSFSLDAFKNILFLKFKDEFWSQVDVWKERYEDEPSDEESEEGFRSVLEIDSGEQGTFFKQFIDMIINTYTSYVGLSLDVVVPILRRIWPIFIDPVMRKGKIVKGSNDVFTTFMKNKNLLGREFSVVTKLENSDMSLLDHQRRDAVGDLERTKVSENKKGHYDLSIKTKYLVIAAFLASYNEPKFDRQFFSKGNQYNSIVKQRQKRVKTSDKGEGKLRRDMSAALPFRLERLLAILNSIWAENIGEVELFDDVELMSEIATLASLKTLIKLKNGDTIGGQTKWKCNVHWNVVKKFAADVGFVIENHLQD</sequence>
<dbReference type="GO" id="GO:0005664">
    <property type="term" value="C:nuclear origin of replication recognition complex"/>
    <property type="evidence" value="ECO:0007669"/>
    <property type="project" value="TreeGrafter"/>
</dbReference>
<reference evidence="2 3" key="1">
    <citation type="journal article" date="2016" name="Proc. Natl. Acad. Sci. U.S.A.">
        <title>Comparative genomics of biotechnologically important yeasts.</title>
        <authorList>
            <person name="Riley R."/>
            <person name="Haridas S."/>
            <person name="Wolfe K.H."/>
            <person name="Lopes M.R."/>
            <person name="Hittinger C.T."/>
            <person name="Goeker M."/>
            <person name="Salamov A.A."/>
            <person name="Wisecaver J.H."/>
            <person name="Long T.M."/>
            <person name="Calvey C.H."/>
            <person name="Aerts A.L."/>
            <person name="Barry K.W."/>
            <person name="Choi C."/>
            <person name="Clum A."/>
            <person name="Coughlan A.Y."/>
            <person name="Deshpande S."/>
            <person name="Douglass A.P."/>
            <person name="Hanson S.J."/>
            <person name="Klenk H.-P."/>
            <person name="LaButti K.M."/>
            <person name="Lapidus A."/>
            <person name="Lindquist E.A."/>
            <person name="Lipzen A.M."/>
            <person name="Meier-Kolthoff J.P."/>
            <person name="Ohm R.A."/>
            <person name="Otillar R.P."/>
            <person name="Pangilinan J.L."/>
            <person name="Peng Y."/>
            <person name="Rokas A."/>
            <person name="Rosa C.A."/>
            <person name="Scheuner C."/>
            <person name="Sibirny A.A."/>
            <person name="Slot J.C."/>
            <person name="Stielow J.B."/>
            <person name="Sun H."/>
            <person name="Kurtzman C.P."/>
            <person name="Blackwell M."/>
            <person name="Grigoriev I.V."/>
            <person name="Jeffries T.W."/>
        </authorList>
    </citation>
    <scope>NUCLEOTIDE SEQUENCE [LARGE SCALE GENOMIC DNA]</scope>
    <source>
        <strain evidence="2 3">NRRL Y-2026</strain>
    </source>
</reference>
<dbReference type="Gene3D" id="3.40.50.300">
    <property type="entry name" value="P-loop containing nucleotide triphosphate hydrolases"/>
    <property type="match status" value="1"/>
</dbReference>
<dbReference type="PANTHER" id="PTHR12705:SF0">
    <property type="entry name" value="ORIGIN RECOGNITION COMPLEX SUBUNIT 5"/>
    <property type="match status" value="1"/>
</dbReference>
<dbReference type="GeneID" id="30176577"/>
<dbReference type="AlphaFoldDB" id="A0A1E3NPC8"/>
<dbReference type="SUPFAM" id="SSF52540">
    <property type="entry name" value="P-loop containing nucleoside triphosphate hydrolases"/>
    <property type="match status" value="1"/>
</dbReference>
<dbReference type="Pfam" id="PF14630">
    <property type="entry name" value="ORC5_C"/>
    <property type="match status" value="1"/>
</dbReference>
<dbReference type="STRING" id="763406.A0A1E3NPC8"/>
<evidence type="ECO:0000313" key="3">
    <source>
        <dbReference type="Proteomes" id="UP000094455"/>
    </source>
</evidence>
<dbReference type="Proteomes" id="UP000094455">
    <property type="component" value="Unassembled WGS sequence"/>
</dbReference>
<accession>A0A1E3NPC8</accession>